<dbReference type="InterPro" id="IPR004792">
    <property type="entry name" value="BaiN-like"/>
</dbReference>
<dbReference type="InterPro" id="IPR036188">
    <property type="entry name" value="FAD/NAD-bd_sf"/>
</dbReference>
<name>A0A2G6E6U0_9BACT</name>
<feature type="domain" description="RsdA/BaiN/AoA(So)-like insert" evidence="5">
    <location>
        <begin position="204"/>
        <end position="367"/>
    </location>
</feature>
<feature type="domain" description="RsdA/BaiN/AoA(So)-like Rossmann fold-like" evidence="4">
    <location>
        <begin position="7"/>
        <end position="420"/>
    </location>
</feature>
<comment type="caution">
    <text evidence="6">The sequence shown here is derived from an EMBL/GenBank/DDBJ whole genome shotgun (WGS) entry which is preliminary data.</text>
</comment>
<dbReference type="InterPro" id="IPR023166">
    <property type="entry name" value="BaiN-like_dom_sf"/>
</dbReference>
<evidence type="ECO:0000256" key="3">
    <source>
        <dbReference type="ARBA" id="ARBA00022827"/>
    </source>
</evidence>
<protein>
    <submittedName>
        <fullName evidence="6">Aminoacetone oxidase family FAD-binding enzyme</fullName>
    </submittedName>
</protein>
<organism evidence="6 7">
    <name type="scientific">candidate division KSB3 bacterium</name>
    <dbReference type="NCBI Taxonomy" id="2044937"/>
    <lineage>
        <taxon>Bacteria</taxon>
        <taxon>candidate division KSB3</taxon>
    </lineage>
</organism>
<dbReference type="AlphaFoldDB" id="A0A2G6E6U0"/>
<dbReference type="PANTHER" id="PTHR42887:SF2">
    <property type="entry name" value="OS12G0638800 PROTEIN"/>
    <property type="match status" value="1"/>
</dbReference>
<dbReference type="InterPro" id="IPR055178">
    <property type="entry name" value="RsdA/BaiN/AoA(So)-like_dom"/>
</dbReference>
<dbReference type="InterPro" id="IPR057661">
    <property type="entry name" value="RsdA/BaiN/AoA(So)_Rossmann"/>
</dbReference>
<dbReference type="PRINTS" id="PR00411">
    <property type="entry name" value="PNDRDTASEI"/>
</dbReference>
<dbReference type="NCBIfam" id="TIGR00275">
    <property type="entry name" value="aminoacetone oxidase family FAD-binding enzyme"/>
    <property type="match status" value="1"/>
</dbReference>
<dbReference type="Gene3D" id="2.40.30.10">
    <property type="entry name" value="Translation factors"/>
    <property type="match status" value="1"/>
</dbReference>
<keyword evidence="3" id="KW-0274">FAD</keyword>
<dbReference type="Pfam" id="PF22780">
    <property type="entry name" value="HI0933_like_1st"/>
    <property type="match status" value="1"/>
</dbReference>
<evidence type="ECO:0000313" key="6">
    <source>
        <dbReference type="EMBL" id="PID57810.1"/>
    </source>
</evidence>
<dbReference type="PRINTS" id="PR00368">
    <property type="entry name" value="FADPNR"/>
</dbReference>
<comment type="cofactor">
    <cofactor evidence="1">
        <name>FAD</name>
        <dbReference type="ChEBI" id="CHEBI:57692"/>
    </cofactor>
</comment>
<dbReference type="Proteomes" id="UP000229740">
    <property type="component" value="Unassembled WGS sequence"/>
</dbReference>
<dbReference type="Gene3D" id="3.50.50.60">
    <property type="entry name" value="FAD/NAD(P)-binding domain"/>
    <property type="match status" value="1"/>
</dbReference>
<gene>
    <name evidence="6" type="ORF">CSB45_06200</name>
</gene>
<dbReference type="PANTHER" id="PTHR42887">
    <property type="entry name" value="OS12G0638800 PROTEIN"/>
    <property type="match status" value="1"/>
</dbReference>
<reference evidence="6 7" key="1">
    <citation type="submission" date="2017-10" db="EMBL/GenBank/DDBJ databases">
        <title>Novel microbial diversity and functional potential in the marine mammal oral microbiome.</title>
        <authorList>
            <person name="Dudek N.K."/>
            <person name="Sun C.L."/>
            <person name="Burstein D."/>
            <person name="Kantor R.S."/>
            <person name="Aliaga Goltsman D.S."/>
            <person name="Bik E.M."/>
            <person name="Thomas B.C."/>
            <person name="Banfield J.F."/>
            <person name="Relman D.A."/>
        </authorList>
    </citation>
    <scope>NUCLEOTIDE SEQUENCE [LARGE SCALE GENOMIC DNA]</scope>
    <source>
        <strain evidence="6">DOLZORAL124_49_17</strain>
    </source>
</reference>
<dbReference type="SUPFAM" id="SSF51905">
    <property type="entry name" value="FAD/NAD(P)-binding domain"/>
    <property type="match status" value="1"/>
</dbReference>
<dbReference type="Gene3D" id="1.10.8.260">
    <property type="entry name" value="HI0933 insert domain-like"/>
    <property type="match status" value="1"/>
</dbReference>
<dbReference type="EMBL" id="PDPS01000025">
    <property type="protein sequence ID" value="PID57810.1"/>
    <property type="molecule type" value="Genomic_DNA"/>
</dbReference>
<dbReference type="Pfam" id="PF03486">
    <property type="entry name" value="HI0933_like"/>
    <property type="match status" value="1"/>
</dbReference>
<accession>A0A2G6E6U0</accession>
<evidence type="ECO:0000259" key="5">
    <source>
        <dbReference type="Pfam" id="PF22780"/>
    </source>
</evidence>
<evidence type="ECO:0000259" key="4">
    <source>
        <dbReference type="Pfam" id="PF03486"/>
    </source>
</evidence>
<evidence type="ECO:0000313" key="7">
    <source>
        <dbReference type="Proteomes" id="UP000229740"/>
    </source>
</evidence>
<proteinExistence type="predicted"/>
<evidence type="ECO:0000256" key="2">
    <source>
        <dbReference type="ARBA" id="ARBA00022630"/>
    </source>
</evidence>
<keyword evidence="2" id="KW-0285">Flavoprotein</keyword>
<dbReference type="SUPFAM" id="SSF160996">
    <property type="entry name" value="HI0933 insert domain-like"/>
    <property type="match status" value="1"/>
</dbReference>
<sequence length="438" mass="48356">MKHTQYDVIIIGAGPAGLIAAIESVVPSRRILILDKMSKPALKLRLSGKGRCNITNAADLKEFIGHFGQNGHFLRPAFGKFFHKDLLRYFEELGLRFKCEEKGRYFPQSDAAEDIVTALTGKIEDLGIPLKTHCEVLDIAHSAGQGFRITIRRTGPTDSSTEELLHAVTILLATGGKSYPKTGSNGTGYRLASMLGHTITPVFPSLIPLETKGGIAKRLQGVCLRNITVSLWHKDKKLDERTDGEMLFTHFGVSGPAVLSLSRRAVECLNAQQQIDLSLDLIPGLDHAALDRQLLQDIRQHGTQHIKALLKRLLPQKMAAVFSELLEIPEQKTLSELSAKDRQRLRMLLKEFRLHIVGHRPFDEAIVTAGGIAIKDIDPKTMQSKRVKGLYFAGEIIDIDADTGGFNLQAAFSTGWLAGRSIAAQCPLETREHQTSHQ</sequence>
<evidence type="ECO:0000256" key="1">
    <source>
        <dbReference type="ARBA" id="ARBA00001974"/>
    </source>
</evidence>